<feature type="domain" description="PH" evidence="4">
    <location>
        <begin position="256"/>
        <end position="363"/>
    </location>
</feature>
<dbReference type="InterPro" id="IPR055251">
    <property type="entry name" value="SOS1_NGEF_PH"/>
</dbReference>
<dbReference type="FunFam" id="1.20.900.10:FF:000028">
    <property type="entry name" value="Puratrophin-1-like, isoform D"/>
    <property type="match status" value="1"/>
</dbReference>
<dbReference type="GO" id="GO:0005085">
    <property type="term" value="F:guanyl-nucleotide exchange factor activity"/>
    <property type="evidence" value="ECO:0007669"/>
    <property type="project" value="UniProtKB-KW"/>
</dbReference>
<feature type="domain" description="DH" evidence="5">
    <location>
        <begin position="68"/>
        <end position="244"/>
    </location>
</feature>
<dbReference type="PANTHER" id="PTHR45845">
    <property type="entry name" value="RHO GUANINE NUCLEOTIDE EXCHANGE FACTOR-RELATED"/>
    <property type="match status" value="1"/>
</dbReference>
<dbReference type="OMA" id="CGDSKLR"/>
<proteinExistence type="predicted"/>
<keyword evidence="1" id="KW-0597">Phosphoprotein</keyword>
<feature type="region of interest" description="Disordered" evidence="3">
    <location>
        <begin position="542"/>
        <end position="562"/>
    </location>
</feature>
<sequence length="562" mass="62413">MWALATGLGSEGIRQECRLAWARCQDTWLALDQKLEAALKPEAGGGAQPGSSPAVPPPSSSDPRSPSRLQLVLAEMVATEREYVRALDYTMENYFPELDRPDVPQGLRGQRAHLFGNLEKLRDFHCHFFLRELEACTQHPSRVAYAFLRHRVQFGMYALYSKNKPRSDALMTSFGHAFFKDKQQMLGDHLDLASYLLKPIQRMGKYALLLQELARACGGAVQELSALRAAQSLVRFQLRHGNDLLAMDAIQGCDVNLKEQGQLVRQDEFMVRSGRRKSLRRVFLFEELLLFSKPRRGPTGTDTFAYKRSFKMADLGLTECCGESNLRFEIWFRRRKARDTFVLQAASLATKQAWTADISRLLWRQAIHNKEVRMAEMVSMGVGNKAFRDIAPNEEAINDRTVNYVLKCREVRSRASIAVAPFDCDSPYLGALSSLPGDPASCSVLGSLNLHLYRDPALLGLRWPLYSPSFPEEASDRLPSSSLAPEDSEVSSQCPSASGSSGSDSSYVSGQALGRGLEDLSCVSTILSCIYQPQPRPMATFPLGGNGSGWARGHTPEIPPGP</sequence>
<dbReference type="InterPro" id="IPR000219">
    <property type="entry name" value="DH_dom"/>
</dbReference>
<evidence type="ECO:0000256" key="2">
    <source>
        <dbReference type="ARBA" id="ARBA00022658"/>
    </source>
</evidence>
<dbReference type="CDD" id="cd13242">
    <property type="entry name" value="PH_puratrophin-1"/>
    <property type="match status" value="1"/>
</dbReference>
<dbReference type="Gene3D" id="2.30.29.30">
    <property type="entry name" value="Pleckstrin-homology domain (PH domain)/Phosphotyrosine-binding domain (PTB)"/>
    <property type="match status" value="1"/>
</dbReference>
<dbReference type="FunFam" id="2.30.29.30:FF:000078">
    <property type="entry name" value="Guanine nucleotide exchange factor DBS"/>
    <property type="match status" value="1"/>
</dbReference>
<dbReference type="SMART" id="SM00325">
    <property type="entry name" value="RhoGEF"/>
    <property type="match status" value="1"/>
</dbReference>
<keyword evidence="2" id="KW-0344">Guanine-nucleotide releasing factor</keyword>
<dbReference type="SUPFAM" id="SSF48065">
    <property type="entry name" value="DBL homology domain (DH-domain)"/>
    <property type="match status" value="1"/>
</dbReference>
<dbReference type="PROSITE" id="PS50003">
    <property type="entry name" value="PH_DOMAIN"/>
    <property type="match status" value="1"/>
</dbReference>
<dbReference type="InterPro" id="IPR052231">
    <property type="entry name" value="Rho_GEF_signaling-related"/>
</dbReference>
<name>A0A452V1I4_URSMA</name>
<protein>
    <recommendedName>
        <fullName evidence="7">Puratrophin-1</fullName>
    </recommendedName>
</protein>
<feature type="region of interest" description="Disordered" evidence="3">
    <location>
        <begin position="474"/>
        <end position="508"/>
    </location>
</feature>
<dbReference type="InterPro" id="IPR001849">
    <property type="entry name" value="PH_domain"/>
</dbReference>
<evidence type="ECO:0000259" key="4">
    <source>
        <dbReference type="PROSITE" id="PS50003"/>
    </source>
</evidence>
<dbReference type="CDD" id="cd00160">
    <property type="entry name" value="RhoGEF"/>
    <property type="match status" value="1"/>
</dbReference>
<dbReference type="PROSITE" id="PS50010">
    <property type="entry name" value="DH_2"/>
    <property type="match status" value="1"/>
</dbReference>
<evidence type="ECO:0000313" key="6">
    <source>
        <dbReference type="Ensembl" id="ENSUMAP00000027269"/>
    </source>
</evidence>
<evidence type="ECO:0000259" key="5">
    <source>
        <dbReference type="PROSITE" id="PS50010"/>
    </source>
</evidence>
<dbReference type="PANTHER" id="PTHR45845:SF4">
    <property type="entry name" value="PLECKSTRIN HOMOLOGY DOMAIN CONTAINING, FAMILY G (WITH RHOGEF DOMAIN) MEMBER 4"/>
    <property type="match status" value="1"/>
</dbReference>
<feature type="compositionally biased region" description="Low complexity" evidence="3">
    <location>
        <begin position="491"/>
        <end position="508"/>
    </location>
</feature>
<reference evidence="6" key="1">
    <citation type="submission" date="2019-03" db="UniProtKB">
        <authorList>
            <consortium name="Ensembl"/>
        </authorList>
    </citation>
    <scope>IDENTIFICATION</scope>
</reference>
<evidence type="ECO:0008006" key="7">
    <source>
        <dbReference type="Google" id="ProtNLM"/>
    </source>
</evidence>
<dbReference type="Gene3D" id="1.20.900.10">
    <property type="entry name" value="Dbl homology (DH) domain"/>
    <property type="match status" value="1"/>
</dbReference>
<dbReference type="Pfam" id="PF00621">
    <property type="entry name" value="RhoGEF"/>
    <property type="match status" value="1"/>
</dbReference>
<organism evidence="6">
    <name type="scientific">Ursus maritimus</name>
    <name type="common">Polar bear</name>
    <name type="synonym">Thalarctos maritimus</name>
    <dbReference type="NCBI Taxonomy" id="29073"/>
    <lineage>
        <taxon>Eukaryota</taxon>
        <taxon>Metazoa</taxon>
        <taxon>Chordata</taxon>
        <taxon>Craniata</taxon>
        <taxon>Vertebrata</taxon>
        <taxon>Euteleostomi</taxon>
        <taxon>Mammalia</taxon>
        <taxon>Eutheria</taxon>
        <taxon>Laurasiatheria</taxon>
        <taxon>Carnivora</taxon>
        <taxon>Caniformia</taxon>
        <taxon>Ursidae</taxon>
        <taxon>Ursus</taxon>
    </lineage>
</organism>
<dbReference type="AlphaFoldDB" id="A0A452V1I4"/>
<dbReference type="GeneTree" id="ENSGT00940000158845"/>
<dbReference type="Pfam" id="PF22697">
    <property type="entry name" value="SOS1_NGEF_PH"/>
    <property type="match status" value="1"/>
</dbReference>
<evidence type="ECO:0000256" key="1">
    <source>
        <dbReference type="ARBA" id="ARBA00022553"/>
    </source>
</evidence>
<dbReference type="SUPFAM" id="SSF50729">
    <property type="entry name" value="PH domain-like"/>
    <property type="match status" value="1"/>
</dbReference>
<dbReference type="InterPro" id="IPR011993">
    <property type="entry name" value="PH-like_dom_sf"/>
</dbReference>
<dbReference type="Ensembl" id="ENSUMAT00000032242.1">
    <property type="protein sequence ID" value="ENSUMAP00000027269.1"/>
    <property type="gene ID" value="ENSUMAG00000019806.1"/>
</dbReference>
<evidence type="ECO:0000256" key="3">
    <source>
        <dbReference type="SAM" id="MobiDB-lite"/>
    </source>
</evidence>
<feature type="region of interest" description="Disordered" evidence="3">
    <location>
        <begin position="41"/>
        <end position="67"/>
    </location>
</feature>
<dbReference type="InterPro" id="IPR035899">
    <property type="entry name" value="DBL_dom_sf"/>
</dbReference>
<dbReference type="SMART" id="SM00233">
    <property type="entry name" value="PH"/>
    <property type="match status" value="1"/>
</dbReference>
<accession>A0A452V1I4</accession>